<dbReference type="InterPro" id="IPR057623">
    <property type="entry name" value="PUB12-19-like_N"/>
</dbReference>
<feature type="region of interest" description="Disordered" evidence="1">
    <location>
        <begin position="56"/>
        <end position="82"/>
    </location>
</feature>
<feature type="region of interest" description="Disordered" evidence="1">
    <location>
        <begin position="1"/>
        <end position="25"/>
    </location>
</feature>
<feature type="domain" description="Malectin" evidence="3">
    <location>
        <begin position="627"/>
        <end position="750"/>
    </location>
</feature>
<protein>
    <recommendedName>
        <fullName evidence="7">Malectin domain-containing protein</fullName>
    </recommendedName>
</protein>
<dbReference type="AlphaFoldDB" id="A0A7N2MAQ6"/>
<feature type="domain" description="PUB 12/19-like N-terminal" evidence="4">
    <location>
        <begin position="529"/>
        <end position="604"/>
    </location>
</feature>
<evidence type="ECO:0000313" key="6">
    <source>
        <dbReference type="Proteomes" id="UP000594261"/>
    </source>
</evidence>
<dbReference type="Proteomes" id="UP000594261">
    <property type="component" value="Chromosome 8"/>
</dbReference>
<organism evidence="5 6">
    <name type="scientific">Quercus lobata</name>
    <name type="common">Valley oak</name>
    <dbReference type="NCBI Taxonomy" id="97700"/>
    <lineage>
        <taxon>Eukaryota</taxon>
        <taxon>Viridiplantae</taxon>
        <taxon>Streptophyta</taxon>
        <taxon>Embryophyta</taxon>
        <taxon>Tracheophyta</taxon>
        <taxon>Spermatophyta</taxon>
        <taxon>Magnoliopsida</taxon>
        <taxon>eudicotyledons</taxon>
        <taxon>Gunneridae</taxon>
        <taxon>Pentapetalae</taxon>
        <taxon>rosids</taxon>
        <taxon>fabids</taxon>
        <taxon>Fagales</taxon>
        <taxon>Fagaceae</taxon>
        <taxon>Quercus</taxon>
    </lineage>
</organism>
<dbReference type="Gene3D" id="2.60.120.430">
    <property type="entry name" value="Galactose-binding lectin"/>
    <property type="match status" value="1"/>
</dbReference>
<reference evidence="5 6" key="1">
    <citation type="journal article" date="2016" name="G3 (Bethesda)">
        <title>First Draft Assembly and Annotation of the Genome of a California Endemic Oak Quercus lobata Nee (Fagaceae).</title>
        <authorList>
            <person name="Sork V.L."/>
            <person name="Fitz-Gibbon S.T."/>
            <person name="Puiu D."/>
            <person name="Crepeau M."/>
            <person name="Gugger P.F."/>
            <person name="Sherman R."/>
            <person name="Stevens K."/>
            <person name="Langley C.H."/>
            <person name="Pellegrini M."/>
            <person name="Salzberg S.L."/>
        </authorList>
    </citation>
    <scope>NUCLEOTIDE SEQUENCE [LARGE SCALE GENOMIC DNA]</scope>
    <source>
        <strain evidence="5 6">cv. SW786</strain>
    </source>
</reference>
<dbReference type="Pfam" id="PF25368">
    <property type="entry name" value="PUB10_N"/>
    <property type="match status" value="1"/>
</dbReference>
<evidence type="ECO:0008006" key="7">
    <source>
        <dbReference type="Google" id="ProtNLM"/>
    </source>
</evidence>
<reference evidence="5" key="2">
    <citation type="submission" date="2021-01" db="UniProtKB">
        <authorList>
            <consortium name="EnsemblPlants"/>
        </authorList>
    </citation>
    <scope>IDENTIFICATION</scope>
</reference>
<keyword evidence="6" id="KW-1185">Reference proteome</keyword>
<name>A0A7N2MAQ6_QUELO</name>
<feature type="transmembrane region" description="Helical" evidence="2">
    <location>
        <begin position="771"/>
        <end position="791"/>
    </location>
</feature>
<evidence type="ECO:0000313" key="5">
    <source>
        <dbReference type="EnsemblPlants" id="QL08p021062:mrna"/>
    </source>
</evidence>
<dbReference type="PANTHER" id="PTHR31050:SF14">
    <property type="entry name" value="DUF1618 DOMAIN-CONTAINING PROTEIN"/>
    <property type="match status" value="1"/>
</dbReference>
<dbReference type="EMBL" id="LRBV02000008">
    <property type="status" value="NOT_ANNOTATED_CDS"/>
    <property type="molecule type" value="Genomic_DNA"/>
</dbReference>
<dbReference type="InterPro" id="IPR010683">
    <property type="entry name" value="DUF1262"/>
</dbReference>
<sequence length="805" mass="90052">MDLVMGKKKKGRQKEEPVKEERKKQGYFVPASVLTPNTLVPARYVSWIDEETPTLMKGRSKADRNKGVALPKPSSPTKRSDSRILRSYCGAREFVTPVHFMLRPKACIKETQGRGCIMRVMDSLRKWPRTSSCSNPSALSWPPPEGPNSGILVIEDEEAEKQYTCFGLCKSDELKDLPFPQNKNLRLRYSSGVGEKRQVSFFYANLIPVLNQPLSSNRYYVIKRHGSHKGEAYQNSKEEDMGSCFCFKYVSDVTPKPLDPNDIHQQFEIHRIERGCQGGGFVAKPITPDGFPPKFLGRKGWEVYTSTPSNFQLGNALGLDSALRARLPEFNFPLSCTSSQPVVVGKWYSPFMFIKEGTLKDQMSTSKYYELTLEQKWEQIFACENNGSQGNVVDVDVVLPREVVSVTGREVVDVKVVNGIMWFKGCSIEGQERSVGLSLEVFERMKWEQERVGWVGGSDIQVSLKRVEEFGGTNRWGKFGCYVLAERFVLKRMDGSQKSWNPLVLELVREVTSASIAVGSGGNDDWSFRKDCTDLVRRISLLMHLLKEIREFRDRPVDDAASAATATSDDVYVESSWLSDLVGALRATKRLLSLAKNFRSKSSSVGFITGNFMDNESTDIYILGNSSKLTMANPELYMTARLSPLSLTCYAFCLGTGPYKIKLLFAVRKFTNDNTSSSLGRHVFDIYIQGELVAKDFNIADEAGGVGKKVTKHYFAVVNNNTLEIRFYWAGKGTTGIPERGVYGPLISAISVLPDFKPPSENGSSVSVREVVGIVAVGAFVLFLVLGILWWKGCIGQKSRMRQGI</sequence>
<accession>A0A7N2MAQ6</accession>
<dbReference type="PANTHER" id="PTHR31050">
    <property type="entry name" value="OS08G0413200 PROTEIN"/>
    <property type="match status" value="1"/>
</dbReference>
<evidence type="ECO:0000256" key="1">
    <source>
        <dbReference type="SAM" id="MobiDB-lite"/>
    </source>
</evidence>
<keyword evidence="2" id="KW-0812">Transmembrane</keyword>
<proteinExistence type="predicted"/>
<keyword evidence="2" id="KW-1133">Transmembrane helix</keyword>
<dbReference type="EnsemblPlants" id="QL08p021062:mrna">
    <property type="protein sequence ID" value="QL08p021062:mrna"/>
    <property type="gene ID" value="QL08p021062"/>
</dbReference>
<dbReference type="InterPro" id="IPR021720">
    <property type="entry name" value="Malectin_dom"/>
</dbReference>
<feature type="compositionally biased region" description="Basic and acidic residues" evidence="1">
    <location>
        <begin position="13"/>
        <end position="24"/>
    </location>
</feature>
<feature type="compositionally biased region" description="Basic residues" evidence="1">
    <location>
        <begin position="1"/>
        <end position="12"/>
    </location>
</feature>
<dbReference type="Pfam" id="PF06880">
    <property type="entry name" value="DUF1262"/>
    <property type="match status" value="1"/>
</dbReference>
<dbReference type="Gramene" id="QL08p021062:mrna">
    <property type="protein sequence ID" value="QL08p021062:mrna"/>
    <property type="gene ID" value="QL08p021062"/>
</dbReference>
<evidence type="ECO:0000256" key="2">
    <source>
        <dbReference type="SAM" id="Phobius"/>
    </source>
</evidence>
<evidence type="ECO:0000259" key="4">
    <source>
        <dbReference type="Pfam" id="PF25368"/>
    </source>
</evidence>
<dbReference type="Pfam" id="PF11721">
    <property type="entry name" value="Malectin"/>
    <property type="match status" value="1"/>
</dbReference>
<dbReference type="InParanoid" id="A0A7N2MAQ6"/>
<keyword evidence="2" id="KW-0472">Membrane</keyword>
<evidence type="ECO:0000259" key="3">
    <source>
        <dbReference type="Pfam" id="PF11721"/>
    </source>
</evidence>